<gene>
    <name evidence="1" type="ORF">Q2T77_06630</name>
</gene>
<accession>A0ABT8RZ61</accession>
<evidence type="ECO:0000313" key="1">
    <source>
        <dbReference type="EMBL" id="MDO1531956.1"/>
    </source>
</evidence>
<sequence>MIYDPSNAGGAAVYDVETKEQLREVLWVDTELGEVVRAEQPLRVTVGDEFATYTTRFATIYPIRGGGLRPVLFHCYGRQEPRPA</sequence>
<dbReference type="EMBL" id="JAUKVY010000003">
    <property type="protein sequence ID" value="MDO1531956.1"/>
    <property type="molecule type" value="Genomic_DNA"/>
</dbReference>
<dbReference type="RefSeq" id="WP_301805672.1">
    <property type="nucleotide sequence ID" value="NZ_JAUJZH010000003.1"/>
</dbReference>
<reference evidence="1" key="1">
    <citation type="submission" date="2023-06" db="EMBL/GenBank/DDBJ databases">
        <authorList>
            <person name="Jiang Y."/>
            <person name="Liu Q."/>
        </authorList>
    </citation>
    <scope>NUCLEOTIDE SEQUENCE</scope>
    <source>
        <strain evidence="1">CGMCC 1.12090</strain>
    </source>
</reference>
<protein>
    <submittedName>
        <fullName evidence="1">Uncharacterized protein</fullName>
    </submittedName>
</protein>
<proteinExistence type="predicted"/>
<dbReference type="Proteomes" id="UP001169027">
    <property type="component" value="Unassembled WGS sequence"/>
</dbReference>
<evidence type="ECO:0000313" key="2">
    <source>
        <dbReference type="Proteomes" id="UP001169027"/>
    </source>
</evidence>
<organism evidence="1 2">
    <name type="scientific">Variovorax ginsengisoli</name>
    <dbReference type="NCBI Taxonomy" id="363844"/>
    <lineage>
        <taxon>Bacteria</taxon>
        <taxon>Pseudomonadati</taxon>
        <taxon>Pseudomonadota</taxon>
        <taxon>Betaproteobacteria</taxon>
        <taxon>Burkholderiales</taxon>
        <taxon>Comamonadaceae</taxon>
        <taxon>Variovorax</taxon>
    </lineage>
</organism>
<comment type="caution">
    <text evidence="1">The sequence shown here is derived from an EMBL/GenBank/DDBJ whole genome shotgun (WGS) entry which is preliminary data.</text>
</comment>
<name>A0ABT8RZ61_9BURK</name>
<keyword evidence="2" id="KW-1185">Reference proteome</keyword>